<sequence length="368" mass="38651">MQLLEHEAKAILAAYGVRVPAGGLWPDARSECYPVMVKAQLPQGGRGRRGGVRVAKDAVELDAAASELLKGSDRLPPARTVLVEERLEIEHELYLALLMDGGSGGPLLVVHSAGGVDVEDAAPDVVLTLRLSPLAGMPRFAVRQATSALGLPRSLEGSIAELLDRMWKAFVAEDCLLLELNPVVLTRGRELVAADARMVLDDSALARHPAWPRSEDGTPFEASCAEAGASGTELDGEIAIVSSGAGLAMATLDLVAAMGGRARCVVDLGGAVFMGEQAMRLALEAVLELRPAVLLVNCFFQLARCDLLASAVTQAQSATVSVPTVARIRGNRAADAVRILDPSSVLVTEDLRSACAEAVRVSLANRQA</sequence>
<dbReference type="GO" id="GO:0005524">
    <property type="term" value="F:ATP binding"/>
    <property type="evidence" value="ECO:0007669"/>
    <property type="project" value="InterPro"/>
</dbReference>
<dbReference type="InterPro" id="IPR013815">
    <property type="entry name" value="ATP_grasp_subdomain_1"/>
</dbReference>
<keyword evidence="1" id="KW-0436">Ligase</keyword>
<evidence type="ECO:0008006" key="9">
    <source>
        <dbReference type="Google" id="ProtNLM"/>
    </source>
</evidence>
<evidence type="ECO:0000259" key="5">
    <source>
        <dbReference type="Pfam" id="PF00549"/>
    </source>
</evidence>
<evidence type="ECO:0000256" key="1">
    <source>
        <dbReference type="ARBA" id="ARBA00022598"/>
    </source>
</evidence>
<comment type="caution">
    <text evidence="7">The sequence shown here is derived from an EMBL/GenBank/DDBJ whole genome shotgun (WGS) entry which is preliminary data.</text>
</comment>
<dbReference type="PANTHER" id="PTHR11815:SF10">
    <property type="entry name" value="SUCCINATE--COA LIGASE [GDP-FORMING] SUBUNIT BETA, MITOCHONDRIAL"/>
    <property type="match status" value="1"/>
</dbReference>
<dbReference type="InterPro" id="IPR016102">
    <property type="entry name" value="Succinyl-CoA_synth-like"/>
</dbReference>
<dbReference type="SUPFAM" id="SSF52210">
    <property type="entry name" value="Succinyl-CoA synthetase domains"/>
    <property type="match status" value="1"/>
</dbReference>
<dbReference type="GO" id="GO:0006099">
    <property type="term" value="P:tricarboxylic acid cycle"/>
    <property type="evidence" value="ECO:0007669"/>
    <property type="project" value="InterPro"/>
</dbReference>
<evidence type="ECO:0000259" key="6">
    <source>
        <dbReference type="Pfam" id="PF08442"/>
    </source>
</evidence>
<keyword evidence="2" id="KW-0479">Metal-binding</keyword>
<dbReference type="GO" id="GO:0046872">
    <property type="term" value="F:metal ion binding"/>
    <property type="evidence" value="ECO:0007669"/>
    <property type="project" value="UniProtKB-KW"/>
</dbReference>
<dbReference type="GO" id="GO:0042709">
    <property type="term" value="C:succinate-CoA ligase complex"/>
    <property type="evidence" value="ECO:0007669"/>
    <property type="project" value="TreeGrafter"/>
</dbReference>
<evidence type="ECO:0000256" key="4">
    <source>
        <dbReference type="ARBA" id="ARBA00022842"/>
    </source>
</evidence>
<gene>
    <name evidence="7" type="ORF">JF922_00680</name>
</gene>
<keyword evidence="8" id="KW-1185">Reference proteome</keyword>
<dbReference type="Gene3D" id="3.30.1490.20">
    <property type="entry name" value="ATP-grasp fold, A domain"/>
    <property type="match status" value="1"/>
</dbReference>
<evidence type="ECO:0000256" key="3">
    <source>
        <dbReference type="ARBA" id="ARBA00022741"/>
    </source>
</evidence>
<dbReference type="Pfam" id="PF08442">
    <property type="entry name" value="ATP-grasp_2"/>
    <property type="match status" value="1"/>
</dbReference>
<reference evidence="7" key="1">
    <citation type="submission" date="2020-10" db="EMBL/GenBank/DDBJ databases">
        <title>Ca. Dormibacterota MAGs.</title>
        <authorList>
            <person name="Montgomery K."/>
        </authorList>
    </citation>
    <scope>NUCLEOTIDE SEQUENCE [LARGE SCALE GENOMIC DNA]</scope>
    <source>
        <strain evidence="7">SC8812_S17_10</strain>
    </source>
</reference>
<evidence type="ECO:0000313" key="8">
    <source>
        <dbReference type="Proteomes" id="UP000612893"/>
    </source>
</evidence>
<accession>A0A934K130</accession>
<dbReference type="SUPFAM" id="SSF56059">
    <property type="entry name" value="Glutathione synthetase ATP-binding domain-like"/>
    <property type="match status" value="1"/>
</dbReference>
<name>A0A934K130_9BACT</name>
<dbReference type="RefSeq" id="WP_338198418.1">
    <property type="nucleotide sequence ID" value="NZ_JAEKNR010000011.1"/>
</dbReference>
<dbReference type="Pfam" id="PF00549">
    <property type="entry name" value="Ligase_CoA"/>
    <property type="match status" value="1"/>
</dbReference>
<dbReference type="PANTHER" id="PTHR11815">
    <property type="entry name" value="SUCCINYL-COA SYNTHETASE BETA CHAIN"/>
    <property type="match status" value="1"/>
</dbReference>
<dbReference type="PIRSF" id="PIRSF001554">
    <property type="entry name" value="SucCS_beta"/>
    <property type="match status" value="1"/>
</dbReference>
<organism evidence="7 8">
    <name type="scientific">Candidatus Nephthysia bennettiae</name>
    <dbReference type="NCBI Taxonomy" id="3127016"/>
    <lineage>
        <taxon>Bacteria</taxon>
        <taxon>Bacillati</taxon>
        <taxon>Candidatus Dormiibacterota</taxon>
        <taxon>Candidatus Dormibacteria</taxon>
        <taxon>Candidatus Dormibacterales</taxon>
        <taxon>Candidatus Dormibacteraceae</taxon>
        <taxon>Candidatus Nephthysia</taxon>
    </lineage>
</organism>
<dbReference type="GO" id="GO:0006104">
    <property type="term" value="P:succinyl-CoA metabolic process"/>
    <property type="evidence" value="ECO:0007669"/>
    <property type="project" value="TreeGrafter"/>
</dbReference>
<dbReference type="Gene3D" id="3.30.470.20">
    <property type="entry name" value="ATP-grasp fold, B domain"/>
    <property type="match status" value="1"/>
</dbReference>
<dbReference type="InterPro" id="IPR005811">
    <property type="entry name" value="SUCC_ACL_C"/>
</dbReference>
<dbReference type="AlphaFoldDB" id="A0A934K130"/>
<keyword evidence="3" id="KW-0547">Nucleotide-binding</keyword>
<feature type="domain" description="ATP-citrate synthase/succinyl-CoA ligase C-terminal" evidence="5">
    <location>
        <begin position="241"/>
        <end position="359"/>
    </location>
</feature>
<keyword evidence="4" id="KW-0460">Magnesium</keyword>
<dbReference type="Proteomes" id="UP000612893">
    <property type="component" value="Unassembled WGS sequence"/>
</dbReference>
<proteinExistence type="predicted"/>
<protein>
    <recommendedName>
        <fullName evidence="9">ATP-grasp domain-containing protein</fullName>
    </recommendedName>
</protein>
<dbReference type="InterPro" id="IPR005809">
    <property type="entry name" value="Succ_CoA_ligase-like_bsu"/>
</dbReference>
<evidence type="ECO:0000313" key="7">
    <source>
        <dbReference type="EMBL" id="MBJ7596590.1"/>
    </source>
</evidence>
<dbReference type="GO" id="GO:0004775">
    <property type="term" value="F:succinate-CoA ligase (ADP-forming) activity"/>
    <property type="evidence" value="ECO:0007669"/>
    <property type="project" value="TreeGrafter"/>
</dbReference>
<evidence type="ECO:0000256" key="2">
    <source>
        <dbReference type="ARBA" id="ARBA00022723"/>
    </source>
</evidence>
<feature type="domain" description="ATP-grasp fold succinyl-CoA synthetase-type" evidence="6">
    <location>
        <begin position="2"/>
        <end position="184"/>
    </location>
</feature>
<dbReference type="InterPro" id="IPR013650">
    <property type="entry name" value="ATP-grasp_succ-CoA_synth-type"/>
</dbReference>
<dbReference type="Gene3D" id="3.40.50.261">
    <property type="entry name" value="Succinyl-CoA synthetase domains"/>
    <property type="match status" value="1"/>
</dbReference>
<dbReference type="EMBL" id="JAEKNR010000011">
    <property type="protein sequence ID" value="MBJ7596590.1"/>
    <property type="molecule type" value="Genomic_DNA"/>
</dbReference>